<organism evidence="1">
    <name type="scientific">Tanacetum cinerariifolium</name>
    <name type="common">Dalmatian daisy</name>
    <name type="synonym">Chrysanthemum cinerariifolium</name>
    <dbReference type="NCBI Taxonomy" id="118510"/>
    <lineage>
        <taxon>Eukaryota</taxon>
        <taxon>Viridiplantae</taxon>
        <taxon>Streptophyta</taxon>
        <taxon>Embryophyta</taxon>
        <taxon>Tracheophyta</taxon>
        <taxon>Spermatophyta</taxon>
        <taxon>Magnoliopsida</taxon>
        <taxon>eudicotyledons</taxon>
        <taxon>Gunneridae</taxon>
        <taxon>Pentapetalae</taxon>
        <taxon>asterids</taxon>
        <taxon>campanulids</taxon>
        <taxon>Asterales</taxon>
        <taxon>Asteraceae</taxon>
        <taxon>Asteroideae</taxon>
        <taxon>Anthemideae</taxon>
        <taxon>Anthemidinae</taxon>
        <taxon>Tanacetum</taxon>
    </lineage>
</organism>
<name>A0A699W6E6_TANCI</name>
<proteinExistence type="predicted"/>
<feature type="non-terminal residue" evidence="1">
    <location>
        <position position="1"/>
    </location>
</feature>
<evidence type="ECO:0000313" key="1">
    <source>
        <dbReference type="EMBL" id="GFD42140.1"/>
    </source>
</evidence>
<protein>
    <submittedName>
        <fullName evidence="1">Uncharacterized protein</fullName>
    </submittedName>
</protein>
<comment type="caution">
    <text evidence="1">The sequence shown here is derived from an EMBL/GenBank/DDBJ whole genome shotgun (WGS) entry which is preliminary data.</text>
</comment>
<reference evidence="1" key="1">
    <citation type="journal article" date="2019" name="Sci. Rep.">
        <title>Draft genome of Tanacetum cinerariifolium, the natural source of mosquito coil.</title>
        <authorList>
            <person name="Yamashiro T."/>
            <person name="Shiraishi A."/>
            <person name="Satake H."/>
            <person name="Nakayama K."/>
        </authorList>
    </citation>
    <scope>NUCLEOTIDE SEQUENCE</scope>
</reference>
<accession>A0A699W6E6</accession>
<dbReference type="EMBL" id="BKCJ011567054">
    <property type="protein sequence ID" value="GFD42140.1"/>
    <property type="molecule type" value="Genomic_DNA"/>
</dbReference>
<sequence length="61" mass="7213">RDVEFEEDQTLKDVEKAEKEIIPQHNDDPIDLDPVPLKHFDSQFEDDIQNVMMLMLKSNQT</sequence>
<dbReference type="AlphaFoldDB" id="A0A699W6E6"/>
<gene>
    <name evidence="1" type="ORF">Tci_914109</name>
</gene>